<organism evidence="2">
    <name type="scientific">Pinguiococcus pyrenoidosus</name>
    <dbReference type="NCBI Taxonomy" id="172671"/>
    <lineage>
        <taxon>Eukaryota</taxon>
        <taxon>Sar</taxon>
        <taxon>Stramenopiles</taxon>
        <taxon>Ochrophyta</taxon>
        <taxon>Pinguiophyceae</taxon>
        <taxon>Pinguiochrysidales</taxon>
        <taxon>Pinguiochrysidaceae</taxon>
        <taxon>Pinguiococcus</taxon>
    </lineage>
</organism>
<dbReference type="Pfam" id="PF10274">
    <property type="entry name" value="ParcG"/>
    <property type="match status" value="1"/>
</dbReference>
<name>A0A7R9U2T4_9STRA</name>
<dbReference type="InterPro" id="IPR019399">
    <property type="entry name" value="Parkin_co-regulated_protein"/>
</dbReference>
<reference evidence="2" key="1">
    <citation type="submission" date="2021-01" db="EMBL/GenBank/DDBJ databases">
        <authorList>
            <person name="Corre E."/>
            <person name="Pelletier E."/>
            <person name="Niang G."/>
            <person name="Scheremetjew M."/>
            <person name="Finn R."/>
            <person name="Kale V."/>
            <person name="Holt S."/>
            <person name="Cochrane G."/>
            <person name="Meng A."/>
            <person name="Brown T."/>
            <person name="Cohen L."/>
        </authorList>
    </citation>
    <scope>NUCLEOTIDE SEQUENCE</scope>
    <source>
        <strain evidence="2">CCMP2078</strain>
    </source>
</reference>
<evidence type="ECO:0000313" key="2">
    <source>
        <dbReference type="EMBL" id="CAD8252204.1"/>
    </source>
</evidence>
<evidence type="ECO:0000256" key="1">
    <source>
        <dbReference type="SAM" id="MobiDB-lite"/>
    </source>
</evidence>
<gene>
    <name evidence="2" type="ORF">PPYR1160_LOCUS1696</name>
</gene>
<dbReference type="AlphaFoldDB" id="A0A7R9U2T4"/>
<dbReference type="PANTHER" id="PTHR21207">
    <property type="entry name" value="PARKIN COREGULATED GENE PROTEIN PARK2 COREGULATED"/>
    <property type="match status" value="1"/>
</dbReference>
<dbReference type="SUPFAM" id="SSF48371">
    <property type="entry name" value="ARM repeat"/>
    <property type="match status" value="1"/>
</dbReference>
<accession>A0A7R9U2T4</accession>
<dbReference type="GO" id="GO:0030544">
    <property type="term" value="F:Hsp70 protein binding"/>
    <property type="evidence" value="ECO:0007669"/>
    <property type="project" value="TreeGrafter"/>
</dbReference>
<proteinExistence type="predicted"/>
<feature type="region of interest" description="Disordered" evidence="1">
    <location>
        <begin position="43"/>
        <end position="86"/>
    </location>
</feature>
<dbReference type="EMBL" id="HBEA01002279">
    <property type="protein sequence ID" value="CAD8252204.1"/>
    <property type="molecule type" value="Transcribed_RNA"/>
</dbReference>
<protein>
    <submittedName>
        <fullName evidence="2">Uncharacterized protein</fullName>
    </submittedName>
</protein>
<dbReference type="PANTHER" id="PTHR21207:SF2">
    <property type="entry name" value="PARKIN COREGULATED GENE PROTEIN"/>
    <property type="match status" value="1"/>
</dbReference>
<sequence length="338" mass="38674">MSHNVLELKLKKKLLRQQLEILDSRVGRLGAIREKKLRAVRRLPDDQEKQLHDEQRRQALRQQRRDAGQTRPIHQFDRRAPHREERRQVAVLKAAPKPIRPGGHLDRMRKRDVLVRTKQRLEAGDHKRERRRPQEPRKHEATGLRLPEPLFVARYTRGELPSICEHVASGFALSWVAPPPSLDYGYYLPMFVEGLRCKKDPYKFVARQGTLELLEAARGYPERIIPLVERLIPPLRAAVSTGGEDVHVAVLQTLRAMVLSNPGVGEALVPHLRQLLLTFKKYYEMSGSAGLRLEEKQRSGSADISTLTSETLQLLEKTGGSGAFKAIKWLIPTYQSCM</sequence>
<feature type="region of interest" description="Disordered" evidence="1">
    <location>
        <begin position="118"/>
        <end position="141"/>
    </location>
</feature>
<dbReference type="InterPro" id="IPR016024">
    <property type="entry name" value="ARM-type_fold"/>
</dbReference>
<dbReference type="GO" id="GO:0051879">
    <property type="term" value="F:Hsp90 protein binding"/>
    <property type="evidence" value="ECO:0007669"/>
    <property type="project" value="TreeGrafter"/>
</dbReference>